<gene>
    <name evidence="1" type="ORF">KIN20_007096</name>
</gene>
<dbReference type="Proteomes" id="UP001196413">
    <property type="component" value="Unassembled WGS sequence"/>
</dbReference>
<keyword evidence="2" id="KW-1185">Reference proteome</keyword>
<name>A0AAD5M5Z6_PARTN</name>
<comment type="caution">
    <text evidence="1">The sequence shown here is derived from an EMBL/GenBank/DDBJ whole genome shotgun (WGS) entry which is preliminary data.</text>
</comment>
<reference evidence="1" key="1">
    <citation type="submission" date="2021-06" db="EMBL/GenBank/DDBJ databases">
        <title>Parelaphostrongylus tenuis whole genome reference sequence.</title>
        <authorList>
            <person name="Garwood T.J."/>
            <person name="Larsen P.A."/>
            <person name="Fountain-Jones N.M."/>
            <person name="Garbe J.R."/>
            <person name="Macchietto M.G."/>
            <person name="Kania S.A."/>
            <person name="Gerhold R.W."/>
            <person name="Richards J.E."/>
            <person name="Wolf T.M."/>
        </authorList>
    </citation>
    <scope>NUCLEOTIDE SEQUENCE</scope>
    <source>
        <strain evidence="1">MNPRO001-30</strain>
        <tissue evidence="1">Meninges</tissue>
    </source>
</reference>
<organism evidence="1 2">
    <name type="scientific">Parelaphostrongylus tenuis</name>
    <name type="common">Meningeal worm</name>
    <dbReference type="NCBI Taxonomy" id="148309"/>
    <lineage>
        <taxon>Eukaryota</taxon>
        <taxon>Metazoa</taxon>
        <taxon>Ecdysozoa</taxon>
        <taxon>Nematoda</taxon>
        <taxon>Chromadorea</taxon>
        <taxon>Rhabditida</taxon>
        <taxon>Rhabditina</taxon>
        <taxon>Rhabditomorpha</taxon>
        <taxon>Strongyloidea</taxon>
        <taxon>Metastrongylidae</taxon>
        <taxon>Parelaphostrongylus</taxon>
    </lineage>
</organism>
<evidence type="ECO:0000313" key="1">
    <source>
        <dbReference type="EMBL" id="KAJ1351143.1"/>
    </source>
</evidence>
<dbReference type="EMBL" id="JAHQIW010001014">
    <property type="protein sequence ID" value="KAJ1351143.1"/>
    <property type="molecule type" value="Genomic_DNA"/>
</dbReference>
<protein>
    <submittedName>
        <fullName evidence="1">Uncharacterized protein</fullName>
    </submittedName>
</protein>
<dbReference type="AlphaFoldDB" id="A0AAD5M5Z6"/>
<proteinExistence type="predicted"/>
<accession>A0AAD5M5Z6</accession>
<evidence type="ECO:0000313" key="2">
    <source>
        <dbReference type="Proteomes" id="UP001196413"/>
    </source>
</evidence>
<sequence>MGVEQSEWRAFSRLVDFRPRTDDVGGAKNTEGCRLDYSLQVQENLLDDFTMLKEVIIPLENTSQSFFAFLRNTK</sequence>